<evidence type="ECO:0000313" key="1">
    <source>
        <dbReference type="EMBL" id="KKL81830.1"/>
    </source>
</evidence>
<organism evidence="1">
    <name type="scientific">marine sediment metagenome</name>
    <dbReference type="NCBI Taxonomy" id="412755"/>
    <lineage>
        <taxon>unclassified sequences</taxon>
        <taxon>metagenomes</taxon>
        <taxon>ecological metagenomes</taxon>
    </lineage>
</organism>
<proteinExistence type="predicted"/>
<protein>
    <submittedName>
        <fullName evidence="1">Uncharacterized protein</fullName>
    </submittedName>
</protein>
<name>A0A0F9HJH4_9ZZZZ</name>
<dbReference type="AlphaFoldDB" id="A0A0F9HJH4"/>
<dbReference type="EMBL" id="LAZR01022453">
    <property type="protein sequence ID" value="KKL81830.1"/>
    <property type="molecule type" value="Genomic_DNA"/>
</dbReference>
<gene>
    <name evidence="1" type="ORF">LCGC14_1990820</name>
</gene>
<accession>A0A0F9HJH4</accession>
<reference evidence="1" key="1">
    <citation type="journal article" date="2015" name="Nature">
        <title>Complex archaea that bridge the gap between prokaryotes and eukaryotes.</title>
        <authorList>
            <person name="Spang A."/>
            <person name="Saw J.H."/>
            <person name="Jorgensen S.L."/>
            <person name="Zaremba-Niedzwiedzka K."/>
            <person name="Martijn J."/>
            <person name="Lind A.E."/>
            <person name="van Eijk R."/>
            <person name="Schleper C."/>
            <person name="Guy L."/>
            <person name="Ettema T.J."/>
        </authorList>
    </citation>
    <scope>NUCLEOTIDE SEQUENCE</scope>
</reference>
<sequence>MPYDPNAAPDPTPREFKNFLSCTVNELIMVSEAHERKRFRDMPEGADTTAPYWDLMYEALDARLMPDNILLPVSAGTKLFDKDGKKLDNTQRPFRFSSAFNAFGISVFPGDPDGKFDAWCASNGQDAIGTNPNYDAGKVVGRVFLCIMKKAEDLGTVGKPLPIPQSAEPENFKFMGTVRNIQRKTDGETGADGTVQPAQVTTVDIRTDEAAKEQVVQALIGASADADLFDVLRAAGVPNSFMVDGQSALAVAANGGLVEALDGAVEIVDGKLAASA</sequence>
<comment type="caution">
    <text evidence="1">The sequence shown here is derived from an EMBL/GenBank/DDBJ whole genome shotgun (WGS) entry which is preliminary data.</text>
</comment>